<dbReference type="Proteomes" id="UP000092461">
    <property type="component" value="Unassembled WGS sequence"/>
</dbReference>
<keyword evidence="3 5" id="KW-0371">Homeobox</keyword>
<keyword evidence="2 5" id="KW-0238">DNA-binding</keyword>
<proteinExistence type="predicted"/>
<evidence type="ECO:0000256" key="5">
    <source>
        <dbReference type="PROSITE-ProRule" id="PRU00108"/>
    </source>
</evidence>
<dbReference type="EMBL" id="AJWK01032361">
    <property type="status" value="NOT_ANNOTATED_CDS"/>
    <property type="molecule type" value="Genomic_DNA"/>
</dbReference>
<dbReference type="VEuPathDB" id="VectorBase:LLONM1_001669"/>
<dbReference type="VEuPathDB" id="VectorBase:LLOJ009345"/>
<evidence type="ECO:0000259" key="8">
    <source>
        <dbReference type="PROSITE" id="PS50071"/>
    </source>
</evidence>
<dbReference type="EMBL" id="AJWK01032360">
    <property type="status" value="NOT_ANNOTATED_CDS"/>
    <property type="molecule type" value="Genomic_DNA"/>
</dbReference>
<dbReference type="EnsemblMetazoa" id="LLOJ009345-RA">
    <property type="protein sequence ID" value="LLOJ009345-PA"/>
    <property type="gene ID" value="LLOJ009345"/>
</dbReference>
<dbReference type="PROSITE" id="PS00027">
    <property type="entry name" value="HOMEOBOX_1"/>
    <property type="match status" value="2"/>
</dbReference>
<organism evidence="9 10">
    <name type="scientific">Lutzomyia longipalpis</name>
    <name type="common">Sand fly</name>
    <dbReference type="NCBI Taxonomy" id="7200"/>
    <lineage>
        <taxon>Eukaryota</taxon>
        <taxon>Metazoa</taxon>
        <taxon>Ecdysozoa</taxon>
        <taxon>Arthropoda</taxon>
        <taxon>Hexapoda</taxon>
        <taxon>Insecta</taxon>
        <taxon>Pterygota</taxon>
        <taxon>Neoptera</taxon>
        <taxon>Endopterygota</taxon>
        <taxon>Diptera</taxon>
        <taxon>Nematocera</taxon>
        <taxon>Psychodoidea</taxon>
        <taxon>Psychodidae</taxon>
        <taxon>Lutzomyia</taxon>
        <taxon>Lutzomyia</taxon>
    </lineage>
</organism>
<evidence type="ECO:0000256" key="3">
    <source>
        <dbReference type="ARBA" id="ARBA00023155"/>
    </source>
</evidence>
<dbReference type="SUPFAM" id="SSF46689">
    <property type="entry name" value="Homeodomain-like"/>
    <property type="match status" value="2"/>
</dbReference>
<dbReference type="VEuPathDB" id="VectorBase:LLONM1_001142"/>
<dbReference type="AlphaFoldDB" id="A0A1B0CWG1"/>
<sequence>MQQGYFEIDSASASVSGRECCYSTPFSVKDILNLVDQNDDNYLGCHIESVSHQNFMDCDSVPYIDSFPASISHSFLPHQSYHPSSYTPNLYDYGSHQNLYTNYPTSSSNGHLGGTPPLLQTMDSVKTITPGSNFRSHSVASSDPPDPRGLFGNESESRTLKAIDDYEMQPFSASSQQSVVTSEHVQELDSMCHLSENKEDIVQVSEYRFHSFSPTKSTFEFISISTPSRSISLIFFLIPQSTEDSTSQLVTSSRCELRKNGKVRAKRKPRVLFSQSQVLELERRFRLQRYLSAPEREVLAQTLSLTPTQVKIWFQNRRYKCKRLTIEGGATLTVVKNDDKQMDGGEKSDMISTKTIHCGQALNKELSMLPKSSTFVNNLPPPPYPAYNFNHFDHQFSPASHSHPYTSISHSFLPHQSYHPSSYTPNLYDYGSHQNLYTNYPTSSSNGHLGGTPPLLQTMDSVKTTTPGSNFRSHSVASSDPPDPRGLFGNESESRTLKAIDDYEMQPFSASSQQSVVTSEHVQELDSMCHLSENKEDIVQVSEYRFHSFSPTKSTFEFISISTPSRSISLIFFLIPQSTEDSTSQLVTSSRCELRKNGKVRAKRKPRVLFSQSQVLELERRFRLQRYLSAPEREVLAQTLSLTPTQVKIWFQNRRYKCKRLTIEGGATLTVVKNDDKQMDGGEKSDMISTKTIHCGQALNKELSMLPKSSTFVNNLPPPPYPAYNFNHFDHQFSPASHSHPYSGSPFDQKHHYWN</sequence>
<reference evidence="9" key="1">
    <citation type="submission" date="2020-05" db="UniProtKB">
        <authorList>
            <consortium name="EnsemblMetazoa"/>
        </authorList>
    </citation>
    <scope>IDENTIFICATION</scope>
    <source>
        <strain evidence="9">Jacobina</strain>
    </source>
</reference>
<comment type="subcellular location">
    <subcellularLocation>
        <location evidence="1 5 6">Nucleus</location>
    </subcellularLocation>
</comment>
<accession>A0A1B0CWG1</accession>
<dbReference type="PANTHER" id="PTHR24340">
    <property type="entry name" value="HOMEOBOX PROTEIN NKX"/>
    <property type="match status" value="1"/>
</dbReference>
<evidence type="ECO:0000256" key="6">
    <source>
        <dbReference type="RuleBase" id="RU000682"/>
    </source>
</evidence>
<evidence type="ECO:0000256" key="4">
    <source>
        <dbReference type="ARBA" id="ARBA00023242"/>
    </source>
</evidence>
<feature type="compositionally biased region" description="Polar residues" evidence="7">
    <location>
        <begin position="462"/>
        <end position="478"/>
    </location>
</feature>
<feature type="region of interest" description="Disordered" evidence="7">
    <location>
        <begin position="462"/>
        <end position="490"/>
    </location>
</feature>
<evidence type="ECO:0000313" key="9">
    <source>
        <dbReference type="EnsemblMetazoa" id="LLOJ009345-PA"/>
    </source>
</evidence>
<dbReference type="GO" id="GO:0030154">
    <property type="term" value="P:cell differentiation"/>
    <property type="evidence" value="ECO:0007669"/>
    <property type="project" value="TreeGrafter"/>
</dbReference>
<feature type="region of interest" description="Disordered" evidence="7">
    <location>
        <begin position="130"/>
        <end position="153"/>
    </location>
</feature>
<feature type="DNA-binding region" description="Homeobox" evidence="5">
    <location>
        <begin position="266"/>
        <end position="325"/>
    </location>
</feature>
<dbReference type="GO" id="GO:0005634">
    <property type="term" value="C:nucleus"/>
    <property type="evidence" value="ECO:0007669"/>
    <property type="project" value="UniProtKB-SubCell"/>
</dbReference>
<feature type="domain" description="Homeobox" evidence="8">
    <location>
        <begin position="601"/>
        <end position="661"/>
    </location>
</feature>
<dbReference type="PRINTS" id="PR00024">
    <property type="entry name" value="HOMEOBOX"/>
</dbReference>
<feature type="DNA-binding region" description="Homeobox" evidence="5">
    <location>
        <begin position="603"/>
        <end position="662"/>
    </location>
</feature>
<dbReference type="GO" id="GO:0000978">
    <property type="term" value="F:RNA polymerase II cis-regulatory region sequence-specific DNA binding"/>
    <property type="evidence" value="ECO:0007669"/>
    <property type="project" value="TreeGrafter"/>
</dbReference>
<feature type="domain" description="Homeobox" evidence="8">
    <location>
        <begin position="264"/>
        <end position="324"/>
    </location>
</feature>
<dbReference type="CDD" id="cd00086">
    <property type="entry name" value="homeodomain"/>
    <property type="match status" value="2"/>
</dbReference>
<feature type="compositionally biased region" description="Polar residues" evidence="7">
    <location>
        <begin position="130"/>
        <end position="141"/>
    </location>
</feature>
<evidence type="ECO:0000313" key="10">
    <source>
        <dbReference type="Proteomes" id="UP000092461"/>
    </source>
</evidence>
<dbReference type="SMART" id="SM00389">
    <property type="entry name" value="HOX"/>
    <property type="match status" value="2"/>
</dbReference>
<keyword evidence="4 5" id="KW-0539">Nucleus</keyword>
<keyword evidence="10" id="KW-1185">Reference proteome</keyword>
<dbReference type="InterPro" id="IPR050394">
    <property type="entry name" value="Homeobox_NK-like"/>
</dbReference>
<name>A0A1B0CWG1_LUTLO</name>
<dbReference type="Pfam" id="PF00046">
    <property type="entry name" value="Homeodomain"/>
    <property type="match status" value="2"/>
</dbReference>
<dbReference type="GO" id="GO:0000981">
    <property type="term" value="F:DNA-binding transcription factor activity, RNA polymerase II-specific"/>
    <property type="evidence" value="ECO:0007669"/>
    <property type="project" value="InterPro"/>
</dbReference>
<evidence type="ECO:0000256" key="1">
    <source>
        <dbReference type="ARBA" id="ARBA00004123"/>
    </source>
</evidence>
<dbReference type="InterPro" id="IPR020479">
    <property type="entry name" value="HD_metazoa"/>
</dbReference>
<dbReference type="Gene3D" id="1.10.10.60">
    <property type="entry name" value="Homeodomain-like"/>
    <property type="match status" value="2"/>
</dbReference>
<dbReference type="InterPro" id="IPR001356">
    <property type="entry name" value="HD"/>
</dbReference>
<dbReference type="InterPro" id="IPR009057">
    <property type="entry name" value="Homeodomain-like_sf"/>
</dbReference>
<evidence type="ECO:0000256" key="2">
    <source>
        <dbReference type="ARBA" id="ARBA00023125"/>
    </source>
</evidence>
<dbReference type="InterPro" id="IPR017970">
    <property type="entry name" value="Homeobox_CS"/>
</dbReference>
<dbReference type="PROSITE" id="PS50071">
    <property type="entry name" value="HOMEOBOX_2"/>
    <property type="match status" value="2"/>
</dbReference>
<protein>
    <recommendedName>
        <fullName evidence="8">Homeobox domain-containing protein</fullName>
    </recommendedName>
</protein>
<evidence type="ECO:0000256" key="7">
    <source>
        <dbReference type="SAM" id="MobiDB-lite"/>
    </source>
</evidence>